<keyword evidence="2" id="KW-0812">Transmembrane</keyword>
<accession>A0A518B8C8</accession>
<dbReference type="KEGG" id="knv:Pan216_41120"/>
<organism evidence="3 4">
    <name type="scientific">Kolteria novifilia</name>
    <dbReference type="NCBI Taxonomy" id="2527975"/>
    <lineage>
        <taxon>Bacteria</taxon>
        <taxon>Pseudomonadati</taxon>
        <taxon>Planctomycetota</taxon>
        <taxon>Planctomycetia</taxon>
        <taxon>Kolteriales</taxon>
        <taxon>Kolteriaceae</taxon>
        <taxon>Kolteria</taxon>
    </lineage>
</organism>
<evidence type="ECO:0000313" key="3">
    <source>
        <dbReference type="EMBL" id="QDU63234.1"/>
    </source>
</evidence>
<dbReference type="EMBL" id="CP036279">
    <property type="protein sequence ID" value="QDU63234.1"/>
    <property type="molecule type" value="Genomic_DNA"/>
</dbReference>
<evidence type="ECO:0000313" key="4">
    <source>
        <dbReference type="Proteomes" id="UP000317093"/>
    </source>
</evidence>
<name>A0A518B8C8_9BACT</name>
<sequence>MQTDKVPRQRSQPKPEPTFETEPSARWRNQTFERALGGEPRAFRVFASVPTRLRCPYWPLAGAVIVIFSSVTWYPYFFPIASRKRSSTEFASPT</sequence>
<evidence type="ECO:0000256" key="2">
    <source>
        <dbReference type="SAM" id="Phobius"/>
    </source>
</evidence>
<feature type="transmembrane region" description="Helical" evidence="2">
    <location>
        <begin position="57"/>
        <end position="77"/>
    </location>
</feature>
<proteinExistence type="predicted"/>
<protein>
    <submittedName>
        <fullName evidence="3">Uncharacterized protein</fullName>
    </submittedName>
</protein>
<keyword evidence="2" id="KW-1133">Transmembrane helix</keyword>
<feature type="region of interest" description="Disordered" evidence="1">
    <location>
        <begin position="1"/>
        <end position="25"/>
    </location>
</feature>
<keyword evidence="4" id="KW-1185">Reference proteome</keyword>
<dbReference type="Proteomes" id="UP000317093">
    <property type="component" value="Chromosome"/>
</dbReference>
<gene>
    <name evidence="3" type="ORF">Pan216_41120</name>
</gene>
<reference evidence="3 4" key="1">
    <citation type="submission" date="2019-02" db="EMBL/GenBank/DDBJ databases">
        <title>Deep-cultivation of Planctomycetes and their phenomic and genomic characterization uncovers novel biology.</title>
        <authorList>
            <person name="Wiegand S."/>
            <person name="Jogler M."/>
            <person name="Boedeker C."/>
            <person name="Pinto D."/>
            <person name="Vollmers J."/>
            <person name="Rivas-Marin E."/>
            <person name="Kohn T."/>
            <person name="Peeters S.H."/>
            <person name="Heuer A."/>
            <person name="Rast P."/>
            <person name="Oberbeckmann S."/>
            <person name="Bunk B."/>
            <person name="Jeske O."/>
            <person name="Meyerdierks A."/>
            <person name="Storesund J.E."/>
            <person name="Kallscheuer N."/>
            <person name="Luecker S."/>
            <person name="Lage O.M."/>
            <person name="Pohl T."/>
            <person name="Merkel B.J."/>
            <person name="Hornburger P."/>
            <person name="Mueller R.-W."/>
            <person name="Bruemmer F."/>
            <person name="Labrenz M."/>
            <person name="Spormann A.M."/>
            <person name="Op den Camp H."/>
            <person name="Overmann J."/>
            <person name="Amann R."/>
            <person name="Jetten M.S.M."/>
            <person name="Mascher T."/>
            <person name="Medema M.H."/>
            <person name="Devos D.P."/>
            <person name="Kaster A.-K."/>
            <person name="Ovreas L."/>
            <person name="Rohde M."/>
            <person name="Galperin M.Y."/>
            <person name="Jogler C."/>
        </authorList>
    </citation>
    <scope>NUCLEOTIDE SEQUENCE [LARGE SCALE GENOMIC DNA]</scope>
    <source>
        <strain evidence="3 4">Pan216</strain>
    </source>
</reference>
<dbReference type="AlphaFoldDB" id="A0A518B8C8"/>
<keyword evidence="2" id="KW-0472">Membrane</keyword>
<evidence type="ECO:0000256" key="1">
    <source>
        <dbReference type="SAM" id="MobiDB-lite"/>
    </source>
</evidence>